<protein>
    <submittedName>
        <fullName evidence="1">Uncharacterized protein</fullName>
    </submittedName>
</protein>
<organism evidence="1 2">
    <name type="scientific">Kipferlia bialata</name>
    <dbReference type="NCBI Taxonomy" id="797122"/>
    <lineage>
        <taxon>Eukaryota</taxon>
        <taxon>Metamonada</taxon>
        <taxon>Carpediemonas-like organisms</taxon>
        <taxon>Kipferlia</taxon>
    </lineage>
</organism>
<reference evidence="1 2" key="1">
    <citation type="journal article" date="2018" name="PLoS ONE">
        <title>The draft genome of Kipferlia bialata reveals reductive genome evolution in fornicate parasites.</title>
        <authorList>
            <person name="Tanifuji G."/>
            <person name="Takabayashi S."/>
            <person name="Kume K."/>
            <person name="Takagi M."/>
            <person name="Nakayama T."/>
            <person name="Kamikawa R."/>
            <person name="Inagaki Y."/>
            <person name="Hashimoto T."/>
        </authorList>
    </citation>
    <scope>NUCLEOTIDE SEQUENCE [LARGE SCALE GENOMIC DNA]</scope>
    <source>
        <strain evidence="1">NY0173</strain>
    </source>
</reference>
<dbReference type="Proteomes" id="UP000265618">
    <property type="component" value="Unassembled WGS sequence"/>
</dbReference>
<evidence type="ECO:0000313" key="2">
    <source>
        <dbReference type="Proteomes" id="UP000265618"/>
    </source>
</evidence>
<dbReference type="AlphaFoldDB" id="A0A9K3GQ10"/>
<evidence type="ECO:0000313" key="1">
    <source>
        <dbReference type="EMBL" id="GIQ91739.1"/>
    </source>
</evidence>
<name>A0A9K3GQ10_9EUKA</name>
<dbReference type="EMBL" id="BDIP01008247">
    <property type="protein sequence ID" value="GIQ91739.1"/>
    <property type="molecule type" value="Genomic_DNA"/>
</dbReference>
<comment type="caution">
    <text evidence="1">The sequence shown here is derived from an EMBL/GenBank/DDBJ whole genome shotgun (WGS) entry which is preliminary data.</text>
</comment>
<keyword evidence="2" id="KW-1185">Reference proteome</keyword>
<feature type="non-terminal residue" evidence="1">
    <location>
        <position position="1"/>
    </location>
</feature>
<proteinExistence type="predicted"/>
<accession>A0A9K3GQ10</accession>
<gene>
    <name evidence="1" type="ORF">KIPB_015118</name>
</gene>
<sequence>YTHSSEAWVKWLQIAGDEPLRTARCLRILVSLLSEETSSSLKRRRAGIRKLYNKAVCKALIKACPGVQLEARALLERVRGPWSVAGEVSMRVAVELGIGCCVACSLLAAVK</sequence>